<proteinExistence type="predicted"/>
<organism evidence="2 3">
    <name type="scientific">Stephania cephalantha</name>
    <dbReference type="NCBI Taxonomy" id="152367"/>
    <lineage>
        <taxon>Eukaryota</taxon>
        <taxon>Viridiplantae</taxon>
        <taxon>Streptophyta</taxon>
        <taxon>Embryophyta</taxon>
        <taxon>Tracheophyta</taxon>
        <taxon>Spermatophyta</taxon>
        <taxon>Magnoliopsida</taxon>
        <taxon>Ranunculales</taxon>
        <taxon>Menispermaceae</taxon>
        <taxon>Menispermoideae</taxon>
        <taxon>Cissampelideae</taxon>
        <taxon>Stephania</taxon>
    </lineage>
</organism>
<keyword evidence="3" id="KW-1185">Reference proteome</keyword>
<evidence type="ECO:0000313" key="2">
    <source>
        <dbReference type="EMBL" id="KAK9095650.1"/>
    </source>
</evidence>
<dbReference type="AlphaFoldDB" id="A0AAP0ELE9"/>
<dbReference type="Proteomes" id="UP001419268">
    <property type="component" value="Unassembled WGS sequence"/>
</dbReference>
<reference evidence="2 3" key="1">
    <citation type="submission" date="2024-01" db="EMBL/GenBank/DDBJ databases">
        <title>Genome assemblies of Stephania.</title>
        <authorList>
            <person name="Yang L."/>
        </authorList>
    </citation>
    <scope>NUCLEOTIDE SEQUENCE [LARGE SCALE GENOMIC DNA]</scope>
    <source>
        <strain evidence="2">JXDWG</strain>
        <tissue evidence="2">Leaf</tissue>
    </source>
</reference>
<gene>
    <name evidence="2" type="ORF">Scep_027119</name>
</gene>
<feature type="region of interest" description="Disordered" evidence="1">
    <location>
        <begin position="37"/>
        <end position="58"/>
    </location>
</feature>
<accession>A0AAP0ELE9</accession>
<dbReference type="EMBL" id="JBBNAG010000011">
    <property type="protein sequence ID" value="KAK9095650.1"/>
    <property type="molecule type" value="Genomic_DNA"/>
</dbReference>
<evidence type="ECO:0000256" key="1">
    <source>
        <dbReference type="SAM" id="MobiDB-lite"/>
    </source>
</evidence>
<comment type="caution">
    <text evidence="2">The sequence shown here is derived from an EMBL/GenBank/DDBJ whole genome shotgun (WGS) entry which is preliminary data.</text>
</comment>
<protein>
    <submittedName>
        <fullName evidence="2">Uncharacterized protein</fullName>
    </submittedName>
</protein>
<evidence type="ECO:0000313" key="3">
    <source>
        <dbReference type="Proteomes" id="UP001419268"/>
    </source>
</evidence>
<name>A0AAP0ELE9_9MAGN</name>
<sequence length="148" mass="17741">MHISRLRPLNVMVSVSSRFDCNTFAEDVKELGFHAKEKMNPNESKRKSFENKEVEERNRVNSRRRQLYAQLSREEKDRRNYVRRVSYRQKRYLQCMEKGSSSNHDGCISDDTIIDGLQKECMVEETLEQWLVIKCWTIIMQSDSMRLR</sequence>